<reference evidence="1 2" key="1">
    <citation type="submission" date="2017-08" db="EMBL/GenBank/DDBJ databases">
        <title>Infants hospitalized years apart are colonized by the same room-sourced microbial strains.</title>
        <authorList>
            <person name="Brooks B."/>
            <person name="Olm M.R."/>
            <person name="Firek B.A."/>
            <person name="Baker R."/>
            <person name="Thomas B.C."/>
            <person name="Morowitz M.J."/>
            <person name="Banfield J.F."/>
        </authorList>
    </citation>
    <scope>NUCLEOTIDE SEQUENCE [LARGE SCALE GENOMIC DNA]</scope>
    <source>
        <strain evidence="1">S2_005_001_R1_22</strain>
    </source>
</reference>
<gene>
    <name evidence="1" type="ORF">DI544_07710</name>
</gene>
<evidence type="ECO:0008006" key="3">
    <source>
        <dbReference type="Google" id="ProtNLM"/>
    </source>
</evidence>
<protein>
    <recommendedName>
        <fullName evidence="3">Methyl-accepting transducer domain-containing protein</fullName>
    </recommendedName>
</protein>
<dbReference type="EMBL" id="QFQI01000004">
    <property type="protein sequence ID" value="PZQ60815.1"/>
    <property type="molecule type" value="Genomic_DNA"/>
</dbReference>
<dbReference type="AlphaFoldDB" id="A0A2W5PD89"/>
<sequence>MFHQSLDVAAAEPADCPIRHDVALLAANLDTRFLRAGETLAEAIALVERTIGGLDTIVAAMDERSAGAAAADLASVARRISALPATLADRTVRMAAINGIAATLRQHVVDINSSLRVLGIYGINIKIAASGEEHFVGFVDGMNARLASGEALLASVIAKLKELEGGLAGVQQVDRLLGAECAKVVPGVPDRLAADAAALDDHLRGVADLATRVAAIARSIQAKVAVLLGALQVGDSTRQRLEHVVAALRLAEAHGCGPGAAAHVDRLVVAQLDATAQDFARETAALVGSLEALVPDAHALCGLTAQQAGAEGRGFLLALDESVTGMDRIIVHFQSAHGEAEGMTALIAATVADLTQRVAGLSAIRLDVQDIATNTRLLCRRSADVGRAVAVVASEVDSYAKKLGTTMDAVTATIAQLDGDGVMMASDTAERDIGAVLAGAIDVIRTACQRTDQVAVRGEHDAARLVQLVETTTAALTQELALSGSMRLAAAALTARSSHIEVVPPAEEATLRATLDAIATLYTMAQERAVHAGFVLPGMDVAIADDPVPDDDDDGLF</sequence>
<comment type="caution">
    <text evidence="1">The sequence shown here is derived from an EMBL/GenBank/DDBJ whole genome shotgun (WGS) entry which is preliminary data.</text>
</comment>
<proteinExistence type="predicted"/>
<name>A0A2W5PD89_9SPHN</name>
<dbReference type="Proteomes" id="UP000249229">
    <property type="component" value="Unassembled WGS sequence"/>
</dbReference>
<evidence type="ECO:0000313" key="2">
    <source>
        <dbReference type="Proteomes" id="UP000249229"/>
    </source>
</evidence>
<accession>A0A2W5PD89</accession>
<organism evidence="1 2">
    <name type="scientific">Sphingomonas taxi</name>
    <dbReference type="NCBI Taxonomy" id="1549858"/>
    <lineage>
        <taxon>Bacteria</taxon>
        <taxon>Pseudomonadati</taxon>
        <taxon>Pseudomonadota</taxon>
        <taxon>Alphaproteobacteria</taxon>
        <taxon>Sphingomonadales</taxon>
        <taxon>Sphingomonadaceae</taxon>
        <taxon>Sphingomonas</taxon>
    </lineage>
</organism>
<evidence type="ECO:0000313" key="1">
    <source>
        <dbReference type="EMBL" id="PZQ60815.1"/>
    </source>
</evidence>